<evidence type="ECO:0000256" key="1">
    <source>
        <dbReference type="SAM" id="MobiDB-lite"/>
    </source>
</evidence>
<feature type="compositionally biased region" description="Polar residues" evidence="1">
    <location>
        <begin position="12"/>
        <end position="28"/>
    </location>
</feature>
<proteinExistence type="predicted"/>
<keyword evidence="3" id="KW-1185">Reference proteome</keyword>
<feature type="compositionally biased region" description="Basic and acidic residues" evidence="1">
    <location>
        <begin position="1"/>
        <end position="10"/>
    </location>
</feature>
<evidence type="ECO:0000313" key="3">
    <source>
        <dbReference type="Proteomes" id="UP000316270"/>
    </source>
</evidence>
<dbReference type="AlphaFoldDB" id="A0A517LGP4"/>
<reference evidence="2 3" key="1">
    <citation type="submission" date="2019-07" db="EMBL/GenBank/DDBJ databases">
        <title>Finished genome of Venturia effusa.</title>
        <authorList>
            <person name="Young C.A."/>
            <person name="Cox M.P."/>
            <person name="Ganley A.R.D."/>
            <person name="David W.J."/>
        </authorList>
    </citation>
    <scope>NUCLEOTIDE SEQUENCE [LARGE SCALE GENOMIC DNA]</scope>
    <source>
        <strain evidence="3">albino</strain>
    </source>
</reference>
<protein>
    <submittedName>
        <fullName evidence="2">Uncharacterized protein</fullName>
    </submittedName>
</protein>
<dbReference type="EMBL" id="CP042196">
    <property type="protein sequence ID" value="QDS74746.1"/>
    <property type="molecule type" value="Genomic_DNA"/>
</dbReference>
<gene>
    <name evidence="2" type="ORF">FKW77_001202</name>
</gene>
<accession>A0A517LGP4</accession>
<sequence length="117" mass="12790">MTPEPNEKRSAARSTHPSRCTSGMQKSSNPWLTASWRLSFADHASAVELMSYGCAVICKHNRVLPWGKGNIVAQVAPRIDKFSTTDSLDVGRRPSALALGSADAFLDRLDFDDGRAR</sequence>
<name>A0A517LGP4_9PEZI</name>
<evidence type="ECO:0000313" key="2">
    <source>
        <dbReference type="EMBL" id="QDS74746.1"/>
    </source>
</evidence>
<feature type="region of interest" description="Disordered" evidence="1">
    <location>
        <begin position="1"/>
        <end position="28"/>
    </location>
</feature>
<organism evidence="2 3">
    <name type="scientific">Venturia effusa</name>
    <dbReference type="NCBI Taxonomy" id="50376"/>
    <lineage>
        <taxon>Eukaryota</taxon>
        <taxon>Fungi</taxon>
        <taxon>Dikarya</taxon>
        <taxon>Ascomycota</taxon>
        <taxon>Pezizomycotina</taxon>
        <taxon>Dothideomycetes</taxon>
        <taxon>Pleosporomycetidae</taxon>
        <taxon>Venturiales</taxon>
        <taxon>Venturiaceae</taxon>
        <taxon>Venturia</taxon>
    </lineage>
</organism>
<dbReference type="Proteomes" id="UP000316270">
    <property type="component" value="Chromosome 12"/>
</dbReference>